<dbReference type="InterPro" id="IPR021136">
    <property type="entry name" value="Flagellar_hook_control-like_C"/>
</dbReference>
<evidence type="ECO:0000256" key="1">
    <source>
        <dbReference type="SAM" id="MobiDB-lite"/>
    </source>
</evidence>
<organism evidence="3 4">
    <name type="scientific">Haematobacter genomosp. 1</name>
    <dbReference type="NCBI Taxonomy" id="366618"/>
    <lineage>
        <taxon>Bacteria</taxon>
        <taxon>Pseudomonadati</taxon>
        <taxon>Pseudomonadota</taxon>
        <taxon>Alphaproteobacteria</taxon>
        <taxon>Rhodobacterales</taxon>
        <taxon>Paracoccaceae</taxon>
        <taxon>Haematobacter</taxon>
    </lineage>
</organism>
<feature type="compositionally biased region" description="Polar residues" evidence="1">
    <location>
        <begin position="66"/>
        <end position="78"/>
    </location>
</feature>
<reference evidence="3 4" key="1">
    <citation type="submission" date="2016-12" db="EMBL/GenBank/DDBJ databases">
        <title>Comparison of Traditional DNA-DNA Hybridization with In Silico Genomic Analysis.</title>
        <authorList>
            <person name="Nicholson A.C."/>
            <person name="Humrighouse B.W."/>
            <person name="Graziano J."/>
            <person name="Lasker B."/>
            <person name="Whitney A.M."/>
            <person name="Mcquiston J.R."/>
        </authorList>
    </citation>
    <scope>NUCLEOTIDE SEQUENCE [LARGE SCALE GENOMIC DNA]</scope>
    <source>
        <strain evidence="3 4">H2240</strain>
    </source>
</reference>
<proteinExistence type="predicted"/>
<dbReference type="InterPro" id="IPR038610">
    <property type="entry name" value="FliK-like_C_sf"/>
</dbReference>
<gene>
    <name evidence="3" type="ORF">CDV49_12395</name>
</gene>
<keyword evidence="4" id="KW-1185">Reference proteome</keyword>
<dbReference type="EMBL" id="NIPW01000024">
    <property type="protein sequence ID" value="OWJ76952.1"/>
    <property type="molecule type" value="Genomic_DNA"/>
</dbReference>
<dbReference type="Proteomes" id="UP000196878">
    <property type="component" value="Unassembled WGS sequence"/>
</dbReference>
<feature type="compositionally biased region" description="Basic and acidic residues" evidence="1">
    <location>
        <begin position="44"/>
        <end position="56"/>
    </location>
</feature>
<feature type="compositionally biased region" description="Polar residues" evidence="1">
    <location>
        <begin position="15"/>
        <end position="24"/>
    </location>
</feature>
<protein>
    <recommendedName>
        <fullName evidence="2">Flagellar hook-length control protein-like C-terminal domain-containing protein</fullName>
    </recommendedName>
</protein>
<sequence>MEGPVQSDEERKNPPQLSEQTGADSATAAFALPGISSAAAETRTMPEIRPASKELSEGFSYEQPHFRQSGNAPGSIESTPPAIVRQSTESQDIGPPAAKSLTPDMHNRMDIAERGPPSREINPPEIAAAVPPRPSGQPMGAEGRADTLPPDKMASQAAAGASPLYTGKVDFEPGGDATEPENQGRGAGPDSRGEAVVVLDREAVETPALRESGRAERHSEGVNEARPRFFSPPAPVAEEAHRLFLRQDGEAMELSLDDKDLGRLDLKIHETPSGIRVEVDSSRADSLDAAKRQAAELQRDLRQQGYGEVSFHFGGEKRQDRRNQLRSETVETQFAVTIEAVPRKGLAGEDRLDLRM</sequence>
<accession>A0A212A9Z6</accession>
<feature type="compositionally biased region" description="Basic and acidic residues" evidence="1">
    <location>
        <begin position="105"/>
        <end position="117"/>
    </location>
</feature>
<feature type="domain" description="Flagellar hook-length control protein-like C-terminal" evidence="2">
    <location>
        <begin position="245"/>
        <end position="314"/>
    </location>
</feature>
<feature type="compositionally biased region" description="Basic and acidic residues" evidence="1">
    <location>
        <begin position="211"/>
        <end position="227"/>
    </location>
</feature>
<dbReference type="AlphaFoldDB" id="A0A212A9Z6"/>
<evidence type="ECO:0000313" key="3">
    <source>
        <dbReference type="EMBL" id="OWJ76952.1"/>
    </source>
</evidence>
<comment type="caution">
    <text evidence="3">The sequence shown here is derived from an EMBL/GenBank/DDBJ whole genome shotgun (WGS) entry which is preliminary data.</text>
</comment>
<name>A0A212A9Z6_9RHOB</name>
<evidence type="ECO:0000313" key="4">
    <source>
        <dbReference type="Proteomes" id="UP000196878"/>
    </source>
</evidence>
<evidence type="ECO:0000259" key="2">
    <source>
        <dbReference type="Pfam" id="PF02120"/>
    </source>
</evidence>
<dbReference type="Gene3D" id="3.30.750.140">
    <property type="match status" value="1"/>
</dbReference>
<dbReference type="Pfam" id="PF02120">
    <property type="entry name" value="Flg_hook"/>
    <property type="match status" value="1"/>
</dbReference>
<feature type="region of interest" description="Disordered" evidence="1">
    <location>
        <begin position="1"/>
        <end position="232"/>
    </location>
</feature>